<accession>A0A3L7JC55</accession>
<dbReference type="SMART" id="SM00903">
    <property type="entry name" value="Flavin_Reduct"/>
    <property type="match status" value="1"/>
</dbReference>
<dbReference type="PANTHER" id="PTHR30466:SF1">
    <property type="entry name" value="FMN REDUCTASE (NADH) RUTF"/>
    <property type="match status" value="1"/>
</dbReference>
<name>A0A3L7JC55_9HYPH</name>
<keyword evidence="1" id="KW-0560">Oxidoreductase</keyword>
<sequence length="180" mass="19289">MLVSRDVDPNSYRDAMARFAGAVHVVTTDGDAGKRGVTIIAGCSVSDDPPTVLVCLNRHNPANDAFIENGRFALNTLPSGKMDLADAFAGFTKEPQDARFARGDWTTLETGAPVLSDAASVFDCEIEHVHDHATHRVLFGRVAALAIGPSLAPLIYYNRGYRLLSPEEEQKMTASGSGRG</sequence>
<dbReference type="Gene3D" id="2.30.110.10">
    <property type="entry name" value="Electron Transport, Fmn-binding Protein, Chain A"/>
    <property type="match status" value="1"/>
</dbReference>
<protein>
    <submittedName>
        <fullName evidence="3">Flavin reductase</fullName>
    </submittedName>
</protein>
<dbReference type="RefSeq" id="WP_121645025.1">
    <property type="nucleotide sequence ID" value="NZ_RCWN01000001.1"/>
</dbReference>
<evidence type="ECO:0000313" key="3">
    <source>
        <dbReference type="EMBL" id="RLQ88060.1"/>
    </source>
</evidence>
<dbReference type="SUPFAM" id="SSF50475">
    <property type="entry name" value="FMN-binding split barrel"/>
    <property type="match status" value="1"/>
</dbReference>
<evidence type="ECO:0000313" key="4">
    <source>
        <dbReference type="Proteomes" id="UP000281094"/>
    </source>
</evidence>
<reference evidence="3 4" key="1">
    <citation type="submission" date="2018-10" db="EMBL/GenBank/DDBJ databases">
        <title>Notoacmeibacter sp. M2BS9Y-3-1, whole genome shotgun sequence.</title>
        <authorList>
            <person name="Tuo L."/>
        </authorList>
    </citation>
    <scope>NUCLEOTIDE SEQUENCE [LARGE SCALE GENOMIC DNA]</scope>
    <source>
        <strain evidence="3 4">M2BS9Y-3-1</strain>
    </source>
</reference>
<organism evidence="3 4">
    <name type="scientific">Notoacmeibacter ruber</name>
    <dbReference type="NCBI Taxonomy" id="2670375"/>
    <lineage>
        <taxon>Bacteria</taxon>
        <taxon>Pseudomonadati</taxon>
        <taxon>Pseudomonadota</taxon>
        <taxon>Alphaproteobacteria</taxon>
        <taxon>Hyphomicrobiales</taxon>
        <taxon>Notoacmeibacteraceae</taxon>
        <taxon>Notoacmeibacter</taxon>
    </lineage>
</organism>
<dbReference type="InterPro" id="IPR050268">
    <property type="entry name" value="NADH-dep_flavin_reductase"/>
</dbReference>
<dbReference type="InterPro" id="IPR012349">
    <property type="entry name" value="Split_barrel_FMN-bd"/>
</dbReference>
<dbReference type="AlphaFoldDB" id="A0A3L7JC55"/>
<dbReference type="InterPro" id="IPR002563">
    <property type="entry name" value="Flavin_Rdtase-like_dom"/>
</dbReference>
<evidence type="ECO:0000259" key="2">
    <source>
        <dbReference type="SMART" id="SM00903"/>
    </source>
</evidence>
<keyword evidence="4" id="KW-1185">Reference proteome</keyword>
<dbReference type="GO" id="GO:0010181">
    <property type="term" value="F:FMN binding"/>
    <property type="evidence" value="ECO:0007669"/>
    <property type="project" value="InterPro"/>
</dbReference>
<dbReference type="Proteomes" id="UP000281094">
    <property type="component" value="Unassembled WGS sequence"/>
</dbReference>
<dbReference type="GO" id="GO:0006208">
    <property type="term" value="P:pyrimidine nucleobase catabolic process"/>
    <property type="evidence" value="ECO:0007669"/>
    <property type="project" value="TreeGrafter"/>
</dbReference>
<dbReference type="Pfam" id="PF01613">
    <property type="entry name" value="Flavin_Reduct"/>
    <property type="match status" value="1"/>
</dbReference>
<feature type="domain" description="Flavin reductase like" evidence="2">
    <location>
        <begin position="16"/>
        <end position="163"/>
    </location>
</feature>
<evidence type="ECO:0000256" key="1">
    <source>
        <dbReference type="ARBA" id="ARBA00023002"/>
    </source>
</evidence>
<dbReference type="GO" id="GO:0042602">
    <property type="term" value="F:riboflavin reductase (NADPH) activity"/>
    <property type="evidence" value="ECO:0007669"/>
    <property type="project" value="TreeGrafter"/>
</dbReference>
<proteinExistence type="predicted"/>
<dbReference type="EMBL" id="RCWN01000001">
    <property type="protein sequence ID" value="RLQ88060.1"/>
    <property type="molecule type" value="Genomic_DNA"/>
</dbReference>
<comment type="caution">
    <text evidence="3">The sequence shown here is derived from an EMBL/GenBank/DDBJ whole genome shotgun (WGS) entry which is preliminary data.</text>
</comment>
<gene>
    <name evidence="3" type="ORF">D8780_07415</name>
</gene>
<dbReference type="PANTHER" id="PTHR30466">
    <property type="entry name" value="FLAVIN REDUCTASE"/>
    <property type="match status" value="1"/>
</dbReference>